<dbReference type="InterPro" id="IPR013879">
    <property type="entry name" value="DUF1761"/>
</dbReference>
<dbReference type="EMBL" id="KQ965782">
    <property type="protein sequence ID" value="KXS13086.1"/>
    <property type="molecule type" value="Genomic_DNA"/>
</dbReference>
<dbReference type="Proteomes" id="UP000070544">
    <property type="component" value="Unassembled WGS sequence"/>
</dbReference>
<dbReference type="AlphaFoldDB" id="A0A139A8F5"/>
<organism evidence="1 2">
    <name type="scientific">Gonapodya prolifera (strain JEL478)</name>
    <name type="common">Monoblepharis prolifera</name>
    <dbReference type="NCBI Taxonomy" id="1344416"/>
    <lineage>
        <taxon>Eukaryota</taxon>
        <taxon>Fungi</taxon>
        <taxon>Fungi incertae sedis</taxon>
        <taxon>Chytridiomycota</taxon>
        <taxon>Chytridiomycota incertae sedis</taxon>
        <taxon>Monoblepharidomycetes</taxon>
        <taxon>Monoblepharidales</taxon>
        <taxon>Gonapodyaceae</taxon>
        <taxon>Gonapodya</taxon>
    </lineage>
</organism>
<gene>
    <name evidence="1" type="ORF">M427DRAFT_34312</name>
</gene>
<name>A0A139A8F5_GONPJ</name>
<reference evidence="1 2" key="1">
    <citation type="journal article" date="2015" name="Genome Biol. Evol.">
        <title>Phylogenomic analyses indicate that early fungi evolved digesting cell walls of algal ancestors of land plants.</title>
        <authorList>
            <person name="Chang Y."/>
            <person name="Wang S."/>
            <person name="Sekimoto S."/>
            <person name="Aerts A.L."/>
            <person name="Choi C."/>
            <person name="Clum A."/>
            <person name="LaButti K.M."/>
            <person name="Lindquist E.A."/>
            <person name="Yee Ngan C."/>
            <person name="Ohm R.A."/>
            <person name="Salamov A.A."/>
            <person name="Grigoriev I.V."/>
            <person name="Spatafora J.W."/>
            <person name="Berbee M.L."/>
        </authorList>
    </citation>
    <scope>NUCLEOTIDE SEQUENCE [LARGE SCALE GENOMIC DNA]</scope>
    <source>
        <strain evidence="1 2">JEL478</strain>
    </source>
</reference>
<evidence type="ECO:0000313" key="1">
    <source>
        <dbReference type="EMBL" id="KXS13086.1"/>
    </source>
</evidence>
<keyword evidence="2" id="KW-1185">Reference proteome</keyword>
<dbReference type="Pfam" id="PF08570">
    <property type="entry name" value="DUF1761"/>
    <property type="match status" value="1"/>
</dbReference>
<sequence>MSSLAVVSPAAVAAATVAQTLAGFVFYGPLFARRWLHAMRKDKNDPKYLTTPPDPRNYTVKMVSSVILDAIKVCFLMPRSCRRPCKR</sequence>
<protein>
    <submittedName>
        <fullName evidence="1">Uncharacterized protein</fullName>
    </submittedName>
</protein>
<proteinExistence type="predicted"/>
<evidence type="ECO:0000313" key="2">
    <source>
        <dbReference type="Proteomes" id="UP000070544"/>
    </source>
</evidence>
<accession>A0A139A8F5</accession>